<dbReference type="OrthoDB" id="9813151at2"/>
<feature type="transmembrane region" description="Helical" evidence="9">
    <location>
        <begin position="334"/>
        <end position="354"/>
    </location>
</feature>
<keyword evidence="8" id="KW-0175">Coiled coil</keyword>
<dbReference type="InterPro" id="IPR001789">
    <property type="entry name" value="Sig_transdc_resp-reg_receiver"/>
</dbReference>
<organism evidence="14 15">
    <name type="scientific">Tritonibacter scottomollicae</name>
    <name type="common">Epibacterium scottomollicae</name>
    <dbReference type="NCBI Taxonomy" id="483013"/>
    <lineage>
        <taxon>Bacteria</taxon>
        <taxon>Pseudomonadati</taxon>
        <taxon>Pseudomonadota</taxon>
        <taxon>Alphaproteobacteria</taxon>
        <taxon>Rhodobacterales</taxon>
        <taxon>Paracoccaceae</taxon>
        <taxon>Tritonibacter</taxon>
    </lineage>
</organism>
<feature type="domain" description="PAS" evidence="12">
    <location>
        <begin position="849"/>
        <end position="884"/>
    </location>
</feature>
<dbReference type="SUPFAM" id="SSF47384">
    <property type="entry name" value="Homodimeric domain of signal transducing histidine kinase"/>
    <property type="match status" value="1"/>
</dbReference>
<dbReference type="AlphaFoldDB" id="A0A2T1AAY7"/>
<protein>
    <recommendedName>
        <fullName evidence="3">histidine kinase</fullName>
        <ecNumber evidence="3">2.7.13.3</ecNumber>
    </recommendedName>
</protein>
<dbReference type="SUPFAM" id="SSF158472">
    <property type="entry name" value="HAMP domain-like"/>
    <property type="match status" value="1"/>
</dbReference>
<dbReference type="RefSeq" id="WP_106164910.1">
    <property type="nucleotide sequence ID" value="NZ_PVUF01000013.1"/>
</dbReference>
<dbReference type="SMART" id="SM00448">
    <property type="entry name" value="REC"/>
    <property type="match status" value="1"/>
</dbReference>
<keyword evidence="9" id="KW-1133">Transmembrane helix</keyword>
<dbReference type="Pfam" id="PF13188">
    <property type="entry name" value="PAS_8"/>
    <property type="match status" value="1"/>
</dbReference>
<evidence type="ECO:0000259" key="10">
    <source>
        <dbReference type="PROSITE" id="PS50109"/>
    </source>
</evidence>
<dbReference type="SUPFAM" id="SSF55874">
    <property type="entry name" value="ATPase domain of HSP90 chaperone/DNA topoisomerase II/histidine kinase"/>
    <property type="match status" value="1"/>
</dbReference>
<dbReference type="Proteomes" id="UP000237718">
    <property type="component" value="Unassembled WGS sequence"/>
</dbReference>
<evidence type="ECO:0000256" key="5">
    <source>
        <dbReference type="ARBA" id="ARBA00022679"/>
    </source>
</evidence>
<keyword evidence="9" id="KW-0472">Membrane</keyword>
<dbReference type="InterPro" id="IPR005467">
    <property type="entry name" value="His_kinase_dom"/>
</dbReference>
<dbReference type="InterPro" id="IPR003660">
    <property type="entry name" value="HAMP_dom"/>
</dbReference>
<dbReference type="Pfam" id="PF00512">
    <property type="entry name" value="HisKA"/>
    <property type="match status" value="1"/>
</dbReference>
<dbReference type="InterPro" id="IPR003661">
    <property type="entry name" value="HisK_dim/P_dom"/>
</dbReference>
<gene>
    <name evidence="14" type="ORF">CLV89_11348</name>
</gene>
<dbReference type="PROSITE" id="PS50112">
    <property type="entry name" value="PAS"/>
    <property type="match status" value="1"/>
</dbReference>
<dbReference type="SMART" id="SM00388">
    <property type="entry name" value="HisKA"/>
    <property type="match status" value="1"/>
</dbReference>
<dbReference type="PROSITE" id="PS50885">
    <property type="entry name" value="HAMP"/>
    <property type="match status" value="1"/>
</dbReference>
<dbReference type="CDD" id="cd06225">
    <property type="entry name" value="HAMP"/>
    <property type="match status" value="1"/>
</dbReference>
<evidence type="ECO:0000313" key="15">
    <source>
        <dbReference type="Proteomes" id="UP000237718"/>
    </source>
</evidence>
<evidence type="ECO:0000256" key="8">
    <source>
        <dbReference type="SAM" id="Coils"/>
    </source>
</evidence>
<evidence type="ECO:0000259" key="12">
    <source>
        <dbReference type="PROSITE" id="PS50112"/>
    </source>
</evidence>
<evidence type="ECO:0000256" key="6">
    <source>
        <dbReference type="ARBA" id="ARBA00022777"/>
    </source>
</evidence>
<comment type="catalytic activity">
    <reaction evidence="1">
        <text>ATP + protein L-histidine = ADP + protein N-phospho-L-histidine.</text>
        <dbReference type="EC" id="2.7.13.3"/>
    </reaction>
</comment>
<evidence type="ECO:0000259" key="11">
    <source>
        <dbReference type="PROSITE" id="PS50110"/>
    </source>
</evidence>
<reference evidence="14 15" key="1">
    <citation type="submission" date="2018-03" db="EMBL/GenBank/DDBJ databases">
        <title>Genomic Encyclopedia of Archaeal and Bacterial Type Strains, Phase II (KMG-II): from individual species to whole genera.</title>
        <authorList>
            <person name="Goeker M."/>
        </authorList>
    </citation>
    <scope>NUCLEOTIDE SEQUENCE [LARGE SCALE GENOMIC DNA]</scope>
    <source>
        <strain evidence="14 15">DSM 25328</strain>
    </source>
</reference>
<sequence length="1096" mass="120063">MPLQGIRARLLLTFLLASVLPLTLGGLVFYRLVNQTIATETFQKVAFVRDAKASEITQYMTYAVRQAENLAQSANVRYSVGEFYGFSHALRQLADTPEDAGRQLRNIFGIDGPDPPPSGVGSEDRLLREALEYSNTHRRFHAGFLDFLNEAEFDNLYLADRNGQVVYSVEKDRYLGRILDPEMAGLGQAYSRAVSQAGFDPVFQDYARDGMTGELSAYLAVPVRLHGRHKGAMILRMPPNSLQSLMTKSTTALTVISTGGTVIASSGTPAPGAPIVVPEAMTGADGVTVLDAGLSGTPSLSAWRVLEAPFPTWTLIAEADKDAAFETSSRLRNALLLIGTVAVTGLGILSLLFSNALTRPVRRMSEAASAVATGSLNEALPEYDHPVEYARLSRAVNQMRRALRDQLDMIRDKNAELQENLRQIGEKNAKLEEADRMKDRFLANTSHELRTPLNGIIGILETLEGGAMGDMLPAQASQLRLITFSARRLSRLVDDLLDIYRIREGRMRLDMQPVDVSHALRNVLHLLQPTFQIDPAKFHLDLPSDLPAVTADPVRFEQILFNLLSNAVKYGGGSTVEITATPRNDGQLAVAIRDHGPGIASDSMERIFHPLEQLTPDGSGQATGTGLGLTIARHLAALMSGSIEVASTPGEGAVFRALLPISDLPAASLSEDWAPTAIAPPLEFSSDPDRAAPVTNEGAPVILAVDDEPINLQVLQNVLHPQGYRVTTASNGSDALRSVAQSRPDLIVLDVMMAGLSGLDVARNLRRRHGLHELPIILLTARGRTSDMLAGFEAGANDYVVKPFVKDELLSRIRTLLEASHARSRAVENRELKEEIERRIQIEDALRLSQRRMTQLLDTLEDGLMCINARGVVTYANEAAQQVLDRRVTVNRSRLHEVLPPEILAPLEQTEVEDEPIHMTLSLRGEPHQISLFAMLPEAGGGRAVLFSQSDSPRAQFVHSLRDVVDTSLPSLISNETQADAATAPGDTYRDMIVELMSDSLEIWSAATGKGKIDFAETSGIWRVNLDKTSLQTRTLDKYLLIETLPDNPRWRDVLKTASFVLALDARETADEDLTTRFAELETRLDEFRALIAQRG</sequence>
<dbReference type="Pfam" id="PF00072">
    <property type="entry name" value="Response_reg"/>
    <property type="match status" value="1"/>
</dbReference>
<dbReference type="PANTHER" id="PTHR43547">
    <property type="entry name" value="TWO-COMPONENT HISTIDINE KINASE"/>
    <property type="match status" value="1"/>
</dbReference>
<dbReference type="CDD" id="cd22890">
    <property type="entry name" value="ChiS-DBD"/>
    <property type="match status" value="1"/>
</dbReference>
<dbReference type="InterPro" id="IPR036890">
    <property type="entry name" value="HATPase_C_sf"/>
</dbReference>
<dbReference type="Pfam" id="PF02518">
    <property type="entry name" value="HATPase_c"/>
    <property type="match status" value="1"/>
</dbReference>
<feature type="domain" description="Response regulatory" evidence="11">
    <location>
        <begin position="701"/>
        <end position="817"/>
    </location>
</feature>
<comment type="caution">
    <text evidence="14">The sequence shown here is derived from an EMBL/GenBank/DDBJ whole genome shotgun (WGS) entry which is preliminary data.</text>
</comment>
<evidence type="ECO:0000256" key="1">
    <source>
        <dbReference type="ARBA" id="ARBA00000085"/>
    </source>
</evidence>
<dbReference type="InterPro" id="IPR035965">
    <property type="entry name" value="PAS-like_dom_sf"/>
</dbReference>
<name>A0A2T1AAY7_TRISK</name>
<keyword evidence="9" id="KW-0812">Transmembrane</keyword>
<dbReference type="CDD" id="cd17574">
    <property type="entry name" value="REC_OmpR"/>
    <property type="match status" value="1"/>
</dbReference>
<dbReference type="Gene3D" id="3.30.565.10">
    <property type="entry name" value="Histidine kinase-like ATPase, C-terminal domain"/>
    <property type="match status" value="1"/>
</dbReference>
<feature type="modified residue" description="4-aspartylphosphate" evidence="7">
    <location>
        <position position="750"/>
    </location>
</feature>
<keyword evidence="4 7" id="KW-0597">Phosphoprotein</keyword>
<dbReference type="Gene3D" id="6.10.340.10">
    <property type="match status" value="1"/>
</dbReference>
<dbReference type="Gene3D" id="3.40.50.2300">
    <property type="match status" value="1"/>
</dbReference>
<dbReference type="PRINTS" id="PR00344">
    <property type="entry name" value="BCTRLSENSOR"/>
</dbReference>
<dbReference type="SMART" id="SM00304">
    <property type="entry name" value="HAMP"/>
    <property type="match status" value="1"/>
</dbReference>
<evidence type="ECO:0000256" key="9">
    <source>
        <dbReference type="SAM" id="Phobius"/>
    </source>
</evidence>
<feature type="domain" description="Histidine kinase" evidence="10">
    <location>
        <begin position="444"/>
        <end position="663"/>
    </location>
</feature>
<dbReference type="GO" id="GO:0016020">
    <property type="term" value="C:membrane"/>
    <property type="evidence" value="ECO:0007669"/>
    <property type="project" value="UniProtKB-SubCell"/>
</dbReference>
<evidence type="ECO:0000256" key="2">
    <source>
        <dbReference type="ARBA" id="ARBA00004370"/>
    </source>
</evidence>
<accession>A0A2T1AAY7</accession>
<dbReference type="InterPro" id="IPR003594">
    <property type="entry name" value="HATPase_dom"/>
</dbReference>
<dbReference type="CDD" id="cd00082">
    <property type="entry name" value="HisKA"/>
    <property type="match status" value="1"/>
</dbReference>
<dbReference type="Pfam" id="PF00672">
    <property type="entry name" value="HAMP"/>
    <property type="match status" value="1"/>
</dbReference>
<dbReference type="EC" id="2.7.13.3" evidence="3"/>
<feature type="domain" description="HAMP" evidence="13">
    <location>
        <begin position="355"/>
        <end position="408"/>
    </location>
</feature>
<dbReference type="Gene3D" id="3.30.450.20">
    <property type="entry name" value="PAS domain"/>
    <property type="match status" value="1"/>
</dbReference>
<dbReference type="InterPro" id="IPR011006">
    <property type="entry name" value="CheY-like_superfamily"/>
</dbReference>
<dbReference type="InterPro" id="IPR036097">
    <property type="entry name" value="HisK_dim/P_sf"/>
</dbReference>
<dbReference type="SMART" id="SM00091">
    <property type="entry name" value="PAS"/>
    <property type="match status" value="1"/>
</dbReference>
<dbReference type="GO" id="GO:0000155">
    <property type="term" value="F:phosphorelay sensor kinase activity"/>
    <property type="evidence" value="ECO:0007669"/>
    <property type="project" value="InterPro"/>
</dbReference>
<dbReference type="PROSITE" id="PS50109">
    <property type="entry name" value="HIS_KIN"/>
    <property type="match status" value="1"/>
</dbReference>
<dbReference type="Gene3D" id="1.10.287.130">
    <property type="match status" value="1"/>
</dbReference>
<keyword evidence="6 14" id="KW-0418">Kinase</keyword>
<evidence type="ECO:0000259" key="13">
    <source>
        <dbReference type="PROSITE" id="PS50885"/>
    </source>
</evidence>
<dbReference type="PROSITE" id="PS50110">
    <property type="entry name" value="RESPONSE_REGULATORY"/>
    <property type="match status" value="1"/>
</dbReference>
<keyword evidence="5" id="KW-0808">Transferase</keyword>
<dbReference type="SUPFAM" id="SSF55785">
    <property type="entry name" value="PYP-like sensor domain (PAS domain)"/>
    <property type="match status" value="1"/>
</dbReference>
<evidence type="ECO:0000256" key="3">
    <source>
        <dbReference type="ARBA" id="ARBA00012438"/>
    </source>
</evidence>
<dbReference type="SMART" id="SM00387">
    <property type="entry name" value="HATPase_c"/>
    <property type="match status" value="1"/>
</dbReference>
<proteinExistence type="predicted"/>
<evidence type="ECO:0000313" key="14">
    <source>
        <dbReference type="EMBL" id="PRZ45751.1"/>
    </source>
</evidence>
<dbReference type="InterPro" id="IPR000014">
    <property type="entry name" value="PAS"/>
</dbReference>
<dbReference type="PANTHER" id="PTHR43547:SF2">
    <property type="entry name" value="HYBRID SIGNAL TRANSDUCTION HISTIDINE KINASE C"/>
    <property type="match status" value="1"/>
</dbReference>
<evidence type="ECO:0000256" key="7">
    <source>
        <dbReference type="PROSITE-ProRule" id="PRU00169"/>
    </source>
</evidence>
<dbReference type="InterPro" id="IPR004358">
    <property type="entry name" value="Sig_transdc_His_kin-like_C"/>
</dbReference>
<feature type="coiled-coil region" evidence="8">
    <location>
        <begin position="400"/>
        <end position="434"/>
    </location>
</feature>
<dbReference type="EMBL" id="PVUF01000013">
    <property type="protein sequence ID" value="PRZ45751.1"/>
    <property type="molecule type" value="Genomic_DNA"/>
</dbReference>
<evidence type="ECO:0000256" key="4">
    <source>
        <dbReference type="ARBA" id="ARBA00022553"/>
    </source>
</evidence>
<dbReference type="SUPFAM" id="SSF52172">
    <property type="entry name" value="CheY-like"/>
    <property type="match status" value="1"/>
</dbReference>
<comment type="subcellular location">
    <subcellularLocation>
        <location evidence="2">Membrane</location>
    </subcellularLocation>
</comment>